<dbReference type="Pfam" id="PF16969">
    <property type="entry name" value="SRP68"/>
    <property type="match status" value="1"/>
</dbReference>
<dbReference type="GO" id="GO:0005730">
    <property type="term" value="C:nucleolus"/>
    <property type="evidence" value="ECO:0007669"/>
    <property type="project" value="UniProtKB-SubCell"/>
</dbReference>
<dbReference type="GeneID" id="106661980"/>
<evidence type="ECO:0000256" key="4">
    <source>
        <dbReference type="ARBA" id="ARBA00009352"/>
    </source>
</evidence>
<dbReference type="KEGG" id="clec:106661980"/>
<evidence type="ECO:0000256" key="8">
    <source>
        <dbReference type="ARBA" id="ARBA00023135"/>
    </source>
</evidence>
<evidence type="ECO:0000313" key="14">
    <source>
        <dbReference type="EnsemblMetazoa" id="XP_014241253.1"/>
    </source>
</evidence>
<reference evidence="14" key="1">
    <citation type="submission" date="2022-01" db="UniProtKB">
        <authorList>
            <consortium name="EnsemblMetazoa"/>
        </authorList>
    </citation>
    <scope>IDENTIFICATION</scope>
</reference>
<keyword evidence="8 12" id="KW-0733">Signal recognition particle</keyword>
<dbReference type="OMA" id="DERFIHI"/>
<evidence type="ECO:0000313" key="15">
    <source>
        <dbReference type="Proteomes" id="UP000494040"/>
    </source>
</evidence>
<keyword evidence="10 12" id="KW-0687">Ribonucleoprotein</keyword>
<evidence type="ECO:0000256" key="5">
    <source>
        <dbReference type="ARBA" id="ARBA00022490"/>
    </source>
</evidence>
<keyword evidence="6" id="KW-0256">Endoplasmic reticulum</keyword>
<dbReference type="OrthoDB" id="10255118at2759"/>
<comment type="subcellular location">
    <subcellularLocation>
        <location evidence="2 12">Cytoplasm</location>
    </subcellularLocation>
    <subcellularLocation>
        <location evidence="1">Endoplasmic reticulum</location>
    </subcellularLocation>
    <subcellularLocation>
        <location evidence="3">Nucleus</location>
        <location evidence="3">Nucleolus</location>
    </subcellularLocation>
</comment>
<evidence type="ECO:0000256" key="13">
    <source>
        <dbReference type="SAM" id="MobiDB-lite"/>
    </source>
</evidence>
<evidence type="ECO:0000256" key="1">
    <source>
        <dbReference type="ARBA" id="ARBA00004240"/>
    </source>
</evidence>
<organism evidence="14 15">
    <name type="scientific">Cimex lectularius</name>
    <name type="common">Bed bug</name>
    <name type="synonym">Acanthia lectularia</name>
    <dbReference type="NCBI Taxonomy" id="79782"/>
    <lineage>
        <taxon>Eukaryota</taxon>
        <taxon>Metazoa</taxon>
        <taxon>Ecdysozoa</taxon>
        <taxon>Arthropoda</taxon>
        <taxon>Hexapoda</taxon>
        <taxon>Insecta</taxon>
        <taxon>Pterygota</taxon>
        <taxon>Neoptera</taxon>
        <taxon>Paraneoptera</taxon>
        <taxon>Hemiptera</taxon>
        <taxon>Heteroptera</taxon>
        <taxon>Panheteroptera</taxon>
        <taxon>Cimicomorpha</taxon>
        <taxon>Cimicidae</taxon>
        <taxon>Cimex</taxon>
    </lineage>
</organism>
<dbReference type="Proteomes" id="UP000494040">
    <property type="component" value="Unassembled WGS sequence"/>
</dbReference>
<dbReference type="InterPro" id="IPR026258">
    <property type="entry name" value="SRP68"/>
</dbReference>
<dbReference type="SUPFAM" id="SSF48452">
    <property type="entry name" value="TPR-like"/>
    <property type="match status" value="1"/>
</dbReference>
<evidence type="ECO:0000256" key="10">
    <source>
        <dbReference type="ARBA" id="ARBA00023274"/>
    </source>
</evidence>
<name>A0A8I6RC72_CIMLE</name>
<dbReference type="InterPro" id="IPR038253">
    <property type="entry name" value="SRP68_N_sf"/>
</dbReference>
<dbReference type="GO" id="GO:0008312">
    <property type="term" value="F:7S RNA binding"/>
    <property type="evidence" value="ECO:0007669"/>
    <property type="project" value="InterPro"/>
</dbReference>
<keyword evidence="5 12" id="KW-0963">Cytoplasm</keyword>
<feature type="region of interest" description="Disordered" evidence="13">
    <location>
        <begin position="1"/>
        <end position="20"/>
    </location>
</feature>
<dbReference type="PIRSF" id="PIRSF038995">
    <property type="entry name" value="SRP68"/>
    <property type="match status" value="1"/>
</dbReference>
<evidence type="ECO:0000256" key="7">
    <source>
        <dbReference type="ARBA" id="ARBA00022884"/>
    </source>
</evidence>
<dbReference type="CDD" id="cd15481">
    <property type="entry name" value="SRP68-RBD"/>
    <property type="match status" value="1"/>
</dbReference>
<dbReference type="GO" id="GO:0005786">
    <property type="term" value="C:signal recognition particle, endoplasmic reticulum targeting"/>
    <property type="evidence" value="ECO:0007669"/>
    <property type="project" value="UniProtKB-KW"/>
</dbReference>
<sequence>MVVAETTSVNAKTNETEDGTLGKEGSVFTLEILKIITDAQQQHGLRHSDYQRYRGYCTRRLSRLRKTLRLPQGDKRHFKRRDVTEAHLKDVKFLYIPLVLTERAWSYAMQLRQESNTELRKKFQLVSKLRKAVHYAEQLEALCQSDLCDARSKLEAQAYAAWIKGSYYLETKNWKQAMDNFQQAQVVYEKLCTAVDEVDQSIYKGKCEELVPNLRYCAYNIGDNSAISDLKSLHGHAQGDILDALDRLLTEARNKEVGSKVEVTWRNRSVPVRPASVSTFLVAEEEMPTLDEPSEANIGKLERHIFNCKDAIASVKDELAAMKGKPESVVSPIQYLLTYLTHIRLTRSNQRTLLMIAKSSGDGDIKKAKPQDFIRLYELVLQNFNEMQQLPCLETDLEYQADVQSSIKAYKCFRCYYIGEALTNTKKFREALAMYDKADLYCVQVDKSRVDELLQKQLADVHIKVKAAKSSCLAQAVLQAADDTKSTVGTIPVDKKQASKVALVDRLDEYLEDPKLATKQANIIKLPPEMQPIPCKPLYFDVAMNYLSFPSLEDKLEKKTNQGQSSLTSFVKGIWGWGGKK</sequence>
<comment type="similarity">
    <text evidence="4 12">Belongs to the SRP68 family.</text>
</comment>
<dbReference type="AlphaFoldDB" id="A0A8I6RC72"/>
<comment type="function">
    <text evidence="12">Component of the signal recognition particle (SRP) complex, a ribonucleoprotein complex that mediates the cotranslational targeting of secretory and membrane proteins to the endoplasmic reticulum (ER). The SRP complex interacts with the signal sequence in nascent secretory and membrane proteins and directs them to the membrane of the ER.</text>
</comment>
<dbReference type="RefSeq" id="XP_014241253.1">
    <property type="nucleotide sequence ID" value="XM_014385767.2"/>
</dbReference>
<dbReference type="GO" id="GO:0005783">
    <property type="term" value="C:endoplasmic reticulum"/>
    <property type="evidence" value="ECO:0007669"/>
    <property type="project" value="UniProtKB-SubCell"/>
</dbReference>
<dbReference type="PANTHER" id="PTHR12860:SF0">
    <property type="entry name" value="SIGNAL RECOGNITION PARTICLE SUBUNIT SRP68"/>
    <property type="match status" value="1"/>
</dbReference>
<accession>A0A8I6RC72</accession>
<dbReference type="Gene3D" id="1.10.3450.40">
    <property type="entry name" value="Signal recognition particle, SRP68 subunit, RNA-binding domain"/>
    <property type="match status" value="1"/>
</dbReference>
<evidence type="ECO:0000256" key="2">
    <source>
        <dbReference type="ARBA" id="ARBA00004496"/>
    </source>
</evidence>
<protein>
    <recommendedName>
        <fullName evidence="11 12">Signal recognition particle subunit SRP68</fullName>
        <shortName evidence="12">SRP68</shortName>
    </recommendedName>
</protein>
<dbReference type="EnsemblMetazoa" id="XM_014385767.2">
    <property type="protein sequence ID" value="XP_014241253.1"/>
    <property type="gene ID" value="LOC106661980"/>
</dbReference>
<evidence type="ECO:0000256" key="6">
    <source>
        <dbReference type="ARBA" id="ARBA00022824"/>
    </source>
</evidence>
<feature type="compositionally biased region" description="Polar residues" evidence="13">
    <location>
        <begin position="1"/>
        <end position="13"/>
    </location>
</feature>
<evidence type="ECO:0000256" key="12">
    <source>
        <dbReference type="PIRNR" id="PIRNR038995"/>
    </source>
</evidence>
<evidence type="ECO:0000256" key="3">
    <source>
        <dbReference type="ARBA" id="ARBA00004604"/>
    </source>
</evidence>
<keyword evidence="9" id="KW-0539">Nucleus</keyword>
<dbReference type="FunFam" id="1.10.3450.40:FF:000001">
    <property type="entry name" value="Signal recognition particle subunit SRP68"/>
    <property type="match status" value="1"/>
</dbReference>
<dbReference type="GO" id="GO:0030942">
    <property type="term" value="F:endoplasmic reticulum signal peptide binding"/>
    <property type="evidence" value="ECO:0007669"/>
    <property type="project" value="InterPro"/>
</dbReference>
<dbReference type="GO" id="GO:0005047">
    <property type="term" value="F:signal recognition particle binding"/>
    <property type="evidence" value="ECO:0007669"/>
    <property type="project" value="InterPro"/>
</dbReference>
<dbReference type="InterPro" id="IPR011990">
    <property type="entry name" value="TPR-like_helical_dom_sf"/>
</dbReference>
<evidence type="ECO:0000256" key="11">
    <source>
        <dbReference type="ARBA" id="ARBA00029498"/>
    </source>
</evidence>
<dbReference type="GO" id="GO:0006614">
    <property type="term" value="P:SRP-dependent cotranslational protein targeting to membrane"/>
    <property type="evidence" value="ECO:0007669"/>
    <property type="project" value="InterPro"/>
</dbReference>
<keyword evidence="7 12" id="KW-0694">RNA-binding</keyword>
<keyword evidence="15" id="KW-1185">Reference proteome</keyword>
<dbReference type="CTD" id="6730"/>
<dbReference type="InterPro" id="IPR034652">
    <property type="entry name" value="SRP68-RBD"/>
</dbReference>
<dbReference type="GO" id="GO:0005829">
    <property type="term" value="C:cytosol"/>
    <property type="evidence" value="ECO:0007669"/>
    <property type="project" value="UniProtKB-ARBA"/>
</dbReference>
<dbReference type="PANTHER" id="PTHR12860">
    <property type="entry name" value="SIGNAL RECOGNITION PARTICLE 68 KDA PROTEIN"/>
    <property type="match status" value="1"/>
</dbReference>
<evidence type="ECO:0000256" key="9">
    <source>
        <dbReference type="ARBA" id="ARBA00023242"/>
    </source>
</evidence>
<proteinExistence type="inferred from homology"/>